<feature type="signal peptide" evidence="1">
    <location>
        <begin position="1"/>
        <end position="27"/>
    </location>
</feature>
<evidence type="ECO:0000313" key="3">
    <source>
        <dbReference type="Proteomes" id="UP000813385"/>
    </source>
</evidence>
<dbReference type="InterPro" id="IPR008929">
    <property type="entry name" value="Chondroitin_lyas"/>
</dbReference>
<dbReference type="AlphaFoldDB" id="A0A8K0WYR4"/>
<dbReference type="OrthoDB" id="5280547at2759"/>
<evidence type="ECO:0000313" key="2">
    <source>
        <dbReference type="EMBL" id="KAH7349712.1"/>
    </source>
</evidence>
<dbReference type="SUPFAM" id="SSF48230">
    <property type="entry name" value="Chondroitin AC/alginate lyase"/>
    <property type="match status" value="1"/>
</dbReference>
<gene>
    <name evidence="2" type="ORF">B0T11DRAFT_358663</name>
</gene>
<evidence type="ECO:0000256" key="1">
    <source>
        <dbReference type="SAM" id="SignalP"/>
    </source>
</evidence>
<feature type="chain" id="PRO_5035478750" evidence="1">
    <location>
        <begin position="28"/>
        <end position="436"/>
    </location>
</feature>
<dbReference type="Proteomes" id="UP000813385">
    <property type="component" value="Unassembled WGS sequence"/>
</dbReference>
<comment type="caution">
    <text evidence="2">The sequence shown here is derived from an EMBL/GenBank/DDBJ whole genome shotgun (WGS) entry which is preliminary data.</text>
</comment>
<reference evidence="2" key="1">
    <citation type="journal article" date="2021" name="Nat. Commun.">
        <title>Genetic determinants of endophytism in the Arabidopsis root mycobiome.</title>
        <authorList>
            <person name="Mesny F."/>
            <person name="Miyauchi S."/>
            <person name="Thiergart T."/>
            <person name="Pickel B."/>
            <person name="Atanasova L."/>
            <person name="Karlsson M."/>
            <person name="Huettel B."/>
            <person name="Barry K.W."/>
            <person name="Haridas S."/>
            <person name="Chen C."/>
            <person name="Bauer D."/>
            <person name="Andreopoulos W."/>
            <person name="Pangilinan J."/>
            <person name="LaButti K."/>
            <person name="Riley R."/>
            <person name="Lipzen A."/>
            <person name="Clum A."/>
            <person name="Drula E."/>
            <person name="Henrissat B."/>
            <person name="Kohler A."/>
            <person name="Grigoriev I.V."/>
            <person name="Martin F.M."/>
            <person name="Hacquard S."/>
        </authorList>
    </citation>
    <scope>NUCLEOTIDE SEQUENCE</scope>
    <source>
        <strain evidence="2">MPI-CAGE-AT-0016</strain>
    </source>
</reference>
<accession>A0A8K0WYR4</accession>
<dbReference type="EMBL" id="JAGPXD010000006">
    <property type="protein sequence ID" value="KAH7349712.1"/>
    <property type="molecule type" value="Genomic_DNA"/>
</dbReference>
<keyword evidence="1" id="KW-0732">Signal</keyword>
<sequence length="436" mass="47724">MWFSAVNPGNALSVILGFSLAIGPVLVQGSCGGIGHVKGSKNRIGDFVHPGLWHTHDDLERMRLGVKNEQEPYASAFANFSKSPFSQATYKMAGPLPTICRGCGTNETILTNDTLAAYQNALMWYITRDQGHWDRATAILDAWGTTITAIGGRDEPLLLGLQGDTLVNAAEIMRWEGGWVEKGARPLGTSGFSAKIQMFKDRGKFIGQANYGMVSIKSLLSYAVFLDDVSAWNYAIWHYLEDPCAGLAGNFDFESGQSSETGRDQDHAIGGIGWAAEAARVVQSQGTDLYAEHDNILMRAAEYTAKYNLGHEVPYDRSFYRCTAQLVNGPWTKPSNIHRASEAGFLNVPKSFDIIYYQYAVKRGLEMPYTTEMKKKLDAIGGEGRVSKNPQDHPGWGDLIWSYPGKGEFLNDDSRTIWGGGSLGPDGTGFFNNGTA</sequence>
<proteinExistence type="predicted"/>
<dbReference type="Gene3D" id="1.50.10.100">
    <property type="entry name" value="Chondroitin AC/alginate lyase"/>
    <property type="match status" value="1"/>
</dbReference>
<dbReference type="GO" id="GO:0016829">
    <property type="term" value="F:lyase activity"/>
    <property type="evidence" value="ECO:0007669"/>
    <property type="project" value="UniProtKB-KW"/>
</dbReference>
<organism evidence="2 3">
    <name type="scientific">Plectosphaerella cucumerina</name>
    <dbReference type="NCBI Taxonomy" id="40658"/>
    <lineage>
        <taxon>Eukaryota</taxon>
        <taxon>Fungi</taxon>
        <taxon>Dikarya</taxon>
        <taxon>Ascomycota</taxon>
        <taxon>Pezizomycotina</taxon>
        <taxon>Sordariomycetes</taxon>
        <taxon>Hypocreomycetidae</taxon>
        <taxon>Glomerellales</taxon>
        <taxon>Plectosphaerellaceae</taxon>
        <taxon>Plectosphaerella</taxon>
    </lineage>
</organism>
<protein>
    <submittedName>
        <fullName evidence="2">Chondroitin AC/alginate lyase</fullName>
    </submittedName>
</protein>
<name>A0A8K0WYR4_9PEZI</name>
<keyword evidence="3" id="KW-1185">Reference proteome</keyword>
<keyword evidence="2" id="KW-0456">Lyase</keyword>